<evidence type="ECO:0000256" key="2">
    <source>
        <dbReference type="ARBA" id="ARBA00010333"/>
    </source>
</evidence>
<dbReference type="SMART" id="SM00079">
    <property type="entry name" value="PBPe"/>
    <property type="match status" value="1"/>
</dbReference>
<dbReference type="PROSITE" id="PS01039">
    <property type="entry name" value="SBP_BACTERIAL_3"/>
    <property type="match status" value="1"/>
</dbReference>
<evidence type="ECO:0000313" key="9">
    <source>
        <dbReference type="Proteomes" id="UP000681356"/>
    </source>
</evidence>
<dbReference type="Proteomes" id="UP000681356">
    <property type="component" value="Unassembled WGS sequence"/>
</dbReference>
<dbReference type="SUPFAM" id="SSF53850">
    <property type="entry name" value="Periplasmic binding protein-like II"/>
    <property type="match status" value="1"/>
</dbReference>
<dbReference type="GO" id="GO:0030313">
    <property type="term" value="C:cell envelope"/>
    <property type="evidence" value="ECO:0007669"/>
    <property type="project" value="UniProtKB-SubCell"/>
</dbReference>
<evidence type="ECO:0000259" key="6">
    <source>
        <dbReference type="SMART" id="SM00062"/>
    </source>
</evidence>
<accession>A0A8J7WAL5</accession>
<dbReference type="SMART" id="SM00062">
    <property type="entry name" value="PBPb"/>
    <property type="match status" value="1"/>
</dbReference>
<comment type="caution">
    <text evidence="8">The sequence shown here is derived from an EMBL/GenBank/DDBJ whole genome shotgun (WGS) entry which is preliminary data.</text>
</comment>
<dbReference type="AlphaFoldDB" id="A0A8J7WAL5"/>
<feature type="domain" description="Solute-binding protein family 3/N-terminal" evidence="6">
    <location>
        <begin position="47"/>
        <end position="269"/>
    </location>
</feature>
<dbReference type="CDD" id="cd13629">
    <property type="entry name" value="PBP2_Dsm1740"/>
    <property type="match status" value="1"/>
</dbReference>
<name>A0A8J7WAL5_9RHOB</name>
<feature type="signal peptide" evidence="5">
    <location>
        <begin position="1"/>
        <end position="26"/>
    </location>
</feature>
<feature type="chain" id="PRO_5035259999" evidence="5">
    <location>
        <begin position="27"/>
        <end position="277"/>
    </location>
</feature>
<evidence type="ECO:0000256" key="5">
    <source>
        <dbReference type="SAM" id="SignalP"/>
    </source>
</evidence>
<proteinExistence type="inferred from homology"/>
<feature type="domain" description="Ionotropic glutamate receptor C-terminal" evidence="7">
    <location>
        <begin position="47"/>
        <end position="268"/>
    </location>
</feature>
<evidence type="ECO:0000256" key="4">
    <source>
        <dbReference type="RuleBase" id="RU003744"/>
    </source>
</evidence>
<dbReference type="InterPro" id="IPR001320">
    <property type="entry name" value="Iontro_rcpt_C"/>
</dbReference>
<keyword evidence="3 5" id="KW-0732">Signal</keyword>
<evidence type="ECO:0000313" key="8">
    <source>
        <dbReference type="EMBL" id="MBS0124075.1"/>
    </source>
</evidence>
<evidence type="ECO:0000256" key="1">
    <source>
        <dbReference type="ARBA" id="ARBA00004196"/>
    </source>
</evidence>
<sequence>MTLTRRLMTAGIGALMAAAVALPAVAQDARQQLSSESVIETIKENGVIKIGLSLFVPWSMRDKNGDLIGFELDVGRQLAADMGVDVEFVPTAWDGIIPALVAGKFDVIISGMSITPERNLTVNFSEPYAFSGLTILANKSMTDGFTLEDFNKPEVTFAARRGATPVQVIQRMFPDATLLQFDEDGAATQEVLNGNAHATMASEPTPSREARNYPETLTVPFDQVWDARGEAFAYRKGDPDASNYFNNWIGQKWRSGWLKERHDYWFKGNEWEAMVSQ</sequence>
<dbReference type="PANTHER" id="PTHR35936">
    <property type="entry name" value="MEMBRANE-BOUND LYTIC MUREIN TRANSGLYCOSYLASE F"/>
    <property type="match status" value="1"/>
</dbReference>
<gene>
    <name evidence="8" type="ORF">KB874_07995</name>
</gene>
<dbReference type="Pfam" id="PF00497">
    <property type="entry name" value="SBP_bac_3"/>
    <property type="match status" value="1"/>
</dbReference>
<evidence type="ECO:0000256" key="3">
    <source>
        <dbReference type="ARBA" id="ARBA00022729"/>
    </source>
</evidence>
<dbReference type="GO" id="GO:0016020">
    <property type="term" value="C:membrane"/>
    <property type="evidence" value="ECO:0007669"/>
    <property type="project" value="InterPro"/>
</dbReference>
<reference evidence="8" key="1">
    <citation type="submission" date="2021-04" db="EMBL/GenBank/DDBJ databases">
        <authorList>
            <person name="Yoon J."/>
        </authorList>
    </citation>
    <scope>NUCLEOTIDE SEQUENCE</scope>
    <source>
        <strain evidence="8">KMU-90</strain>
    </source>
</reference>
<dbReference type="PANTHER" id="PTHR35936:SF38">
    <property type="entry name" value="GLUTAMINE-BINDING PERIPLASMIC PROTEIN"/>
    <property type="match status" value="1"/>
</dbReference>
<dbReference type="RefSeq" id="WP_212536045.1">
    <property type="nucleotide sequence ID" value="NZ_JAGTUU010000003.1"/>
</dbReference>
<protein>
    <submittedName>
        <fullName evidence="8">Transporter substrate-binding domain-containing protein</fullName>
    </submittedName>
</protein>
<evidence type="ECO:0000259" key="7">
    <source>
        <dbReference type="SMART" id="SM00079"/>
    </source>
</evidence>
<dbReference type="Gene3D" id="3.40.190.10">
    <property type="entry name" value="Periplasmic binding protein-like II"/>
    <property type="match status" value="2"/>
</dbReference>
<dbReference type="InterPro" id="IPR018313">
    <property type="entry name" value="SBP_3_CS"/>
</dbReference>
<organism evidence="8 9">
    <name type="scientific">Thetidibacter halocola</name>
    <dbReference type="NCBI Taxonomy" id="2827239"/>
    <lineage>
        <taxon>Bacteria</taxon>
        <taxon>Pseudomonadati</taxon>
        <taxon>Pseudomonadota</taxon>
        <taxon>Alphaproteobacteria</taxon>
        <taxon>Rhodobacterales</taxon>
        <taxon>Roseobacteraceae</taxon>
        <taxon>Thetidibacter</taxon>
    </lineage>
</organism>
<dbReference type="InterPro" id="IPR001638">
    <property type="entry name" value="Solute-binding_3/MltF_N"/>
</dbReference>
<dbReference type="EMBL" id="JAGTUU010000003">
    <property type="protein sequence ID" value="MBS0124075.1"/>
    <property type="molecule type" value="Genomic_DNA"/>
</dbReference>
<comment type="subcellular location">
    <subcellularLocation>
        <location evidence="1">Cell envelope</location>
    </subcellularLocation>
</comment>
<comment type="similarity">
    <text evidence="2 4">Belongs to the bacterial solute-binding protein 3 family.</text>
</comment>
<keyword evidence="9" id="KW-1185">Reference proteome</keyword>
<dbReference type="GO" id="GO:0015276">
    <property type="term" value="F:ligand-gated monoatomic ion channel activity"/>
    <property type="evidence" value="ECO:0007669"/>
    <property type="project" value="InterPro"/>
</dbReference>